<dbReference type="Proteomes" id="UP000887580">
    <property type="component" value="Unplaced"/>
</dbReference>
<proteinExistence type="predicted"/>
<sequence>MSSRSQNNSGGNETSNGSREISPIEVDLRTASDAPPRRSVQFSDKVQRFPESAPSSPKPIDASPTSKNVNKTPLDIASDSIKQDENVKKLEISNSDEQSKNGNKPQIDSFIDVKMEKQNNPDLKIEFNSPLSNSSTTFDHQQQQQISNKQNQQHEDIFKPTADAALSSSSLNNQPPHVKKNEDDKNFNGDFDDKPFVTTVILNVEMVRTPKETEPEDDWDTDTVKLAFSTNASNYEQKPNEQKMLMQENINQKQSEINESQSGIPATSEAATKEQTQENKPPRSPQFGDSTELKEGWNQIDLSPLLKTAPATDIASINAGLNRASSINEEELTEASKEQNKEMKAKSAEIPAKVEEQSALNSAEIPKAENDKLKTIEISDDNSTATKDSNQTKETQFGIMPHKIVEIPIQFHADKPVTPVDIPLSEFGIPSEHTHEIVIIFDNNSTDNKKDSTSSTENNASVQNGIVEIPIQFEGQPAVAKVDISLSQFGTSPLTISEIPIIFAGNDNLPSKTNDATKNSGITIIEIPIHFEGKEAPASLKDTNFLPASETSTEIQIIFENENDISQNVDGSTKSFGIAIPIQFEGQPAVAKVDVPLSQHGTPAVTTTEIPIVFADVKNGDTDSKEVKDEENTTEIAVIQFGFTAQKQDENATTSMKTESSNISEQKQDEASPTSSDKQDEKSDKSISDSHKYKIFEIPIQHEGQPEVQKVDIPLSECGTPAETREEIIIIFEKPEEKKSDTKENDNEDRFGLLHNKIIEIPIQMGDGAEVRKIDIPLSEFGFPAESIREIPIKMDENTEEESKGKQNENNKFGLLPFKVIKIPVQHEGKPAVEKVDIPLSEFGTPSESTVEIMIIFEDDKKDNEENEKAQIEDEQKKSTEADKNEPNEEALSNKKDQKQNVTEIPISIDSQFKQELTEQSKEEVPYKMQDTKDENKTNEIPISNENQKQQPTQISETASQQHGTVTNEEDTVTEIPITFETKNNQQTEQQQPQNVDGLTQEQEKASNEESRIIPITVEKAPEQQPETTFSKIQEKASHPSQSSEAEPASQLNQDKTAENKQDRTVPITFDKPNEQQQSQPASEENATDSTRNQQGQNFENSGDTIYQTTFAKPMVDENVGTQKQENAEKVPEANDVPFQNTFAQPLSTERKEEKPEEKSEQVNYQSNFAKPLNDDNQQKAKTTSQPEETNYWNQSSEQKNENQDQKQETVVPIKIEAQQPVSAPTQNETPKVEESRWESPKIDDKIESSLFSAPSPTTDDDFWIEVPASGVVHQIPISIQQTGAPSNSAQRQQSSTTPSTQNQQSSAVIDNTPKNETYSVQEKKSEPNFSSTEQPKLTKDGEITYYEVAQGGEQQQQKQQPSSGQDSFGNQANQDEKLNDSKPSNKSEEKLSNASQPLDSVRSPTKKYDDNSIELNIQEYEEQLRKNTQEALNLVDKLCESSTQQQQERQGKRDREREYERRSSQSPTNRDRSRSHSVQFNESQLEAQSYKVNPDLMQEPTAALLLPNFRLALADYQFGLSVFNLHTKDLKRIEGGNKWRRPHNMIYLPRAKQFLVLCEYSEKEDGNYQLFVCRFSSDLEYINRVEAPIFIRDKEILTFRMAYCHRTDCLYLAASTFNTGYIYELAPDGFWREVYTGRNKTFIDISIFAVIGPVTELMLVDTSRDYIVVVSIYNSEAADTRCVAACEKPSALTIDEKGTVIIYDRCSCKVGIHSRLDNLRVHDIALVDHPKCQLSSWDRLLAVLIPSKKDLRLYKY</sequence>
<evidence type="ECO:0000313" key="2">
    <source>
        <dbReference type="WBParaSite" id="PS1159_v2.g21299.t1"/>
    </source>
</evidence>
<organism evidence="1 2">
    <name type="scientific">Panagrolaimus sp. PS1159</name>
    <dbReference type="NCBI Taxonomy" id="55785"/>
    <lineage>
        <taxon>Eukaryota</taxon>
        <taxon>Metazoa</taxon>
        <taxon>Ecdysozoa</taxon>
        <taxon>Nematoda</taxon>
        <taxon>Chromadorea</taxon>
        <taxon>Rhabditida</taxon>
        <taxon>Tylenchina</taxon>
        <taxon>Panagrolaimomorpha</taxon>
        <taxon>Panagrolaimoidea</taxon>
        <taxon>Panagrolaimidae</taxon>
        <taxon>Panagrolaimus</taxon>
    </lineage>
</organism>
<evidence type="ECO:0000313" key="1">
    <source>
        <dbReference type="Proteomes" id="UP000887580"/>
    </source>
</evidence>
<accession>A0AC35FX82</accession>
<protein>
    <submittedName>
        <fullName evidence="2">Uncharacterized protein</fullName>
    </submittedName>
</protein>
<reference evidence="2" key="1">
    <citation type="submission" date="2022-11" db="UniProtKB">
        <authorList>
            <consortium name="WormBaseParasite"/>
        </authorList>
    </citation>
    <scope>IDENTIFICATION</scope>
</reference>
<dbReference type="WBParaSite" id="PS1159_v2.g21299.t1">
    <property type="protein sequence ID" value="PS1159_v2.g21299.t1"/>
    <property type="gene ID" value="PS1159_v2.g21299"/>
</dbReference>
<name>A0AC35FX82_9BILA</name>